<dbReference type="Pfam" id="PF13424">
    <property type="entry name" value="TPR_12"/>
    <property type="match status" value="3"/>
</dbReference>
<organism evidence="2">
    <name type="scientific">Tetraselmis sp. GSL018</name>
    <dbReference type="NCBI Taxonomy" id="582737"/>
    <lineage>
        <taxon>Eukaryota</taxon>
        <taxon>Viridiplantae</taxon>
        <taxon>Chlorophyta</taxon>
        <taxon>core chlorophytes</taxon>
        <taxon>Chlorodendrophyceae</taxon>
        <taxon>Chlorodendrales</taxon>
        <taxon>Chlorodendraceae</taxon>
        <taxon>Tetraselmis</taxon>
    </lineage>
</organism>
<dbReference type="EMBL" id="GBEZ01024909">
    <property type="protein sequence ID" value="JAC62126.1"/>
    <property type="molecule type" value="Transcribed_RNA"/>
</dbReference>
<evidence type="ECO:0000313" key="2">
    <source>
        <dbReference type="EMBL" id="JAC62126.1"/>
    </source>
</evidence>
<sequence>MVVTKPGMNEELASKNNQELAPALFPLAQHASDRGVPVQWFLEEFIPQVRERLGENFEEATTKMVVEEVVKVNTASNRRAYVQLIPCSRPPDFFISHTWHRPFSELFCCLSQHFRDLQGSAVWVDIFAFNQHLSFQEMETDLSTLAQTVRQTQKTLVVMDPQGLCFTRAWCLKEHNEAVILGGGGSHGNPGKLQIMPYCLLRNGMENVVPMMYNIQVENSTATVAADKEMILQEIRNQEGGIEQFNTVLKRALRMAVAAMPQLLSHDNEARRKMLSSAAVLFMKAGDYQPSQQLYEEALQESIAALGEQSAETLHVVQALAVLHRKKAEYVTSERYQLQALEGFRQVLGGEHSDTLHAVHTLGLLRMDQGQHEVAEQLLLQGLEGRIRTVGEDHPSTLTSLNSLANFYRGRGKYKKAEKLYMQVLEGNKRMLGEEHPVTLSTINNLGVLYMHFSNHTCAEQYLLQALDGRKRVLGTDNPATLATLNNLGNFYKGRGDHSHAEELFQQALEGRKRVLGDTHPLTMDIINNLAELYKAKGNYYIALALHQEALEGRRRALGAENPNTLTSLHNLASIFEKLDDKSRARQLYQQAFEGRKRVFGPNDHKTLASKRKLRQLEQ</sequence>
<dbReference type="SUPFAM" id="SSF48452">
    <property type="entry name" value="TPR-like"/>
    <property type="match status" value="3"/>
</dbReference>
<keyword evidence="1" id="KW-0802">TPR repeat</keyword>
<dbReference type="SMART" id="SM00028">
    <property type="entry name" value="TPR"/>
    <property type="match status" value="5"/>
</dbReference>
<dbReference type="Gene3D" id="1.25.40.10">
    <property type="entry name" value="Tetratricopeptide repeat domain"/>
    <property type="match status" value="2"/>
</dbReference>
<dbReference type="Pfam" id="PF13374">
    <property type="entry name" value="TPR_10"/>
    <property type="match status" value="1"/>
</dbReference>
<proteinExistence type="predicted"/>
<reference evidence="2" key="1">
    <citation type="submission" date="2014-05" db="EMBL/GenBank/DDBJ databases">
        <title>The transcriptome of the halophilic microalga Tetraselmis sp. GSL018 isolated from the Great Salt Lake, Utah.</title>
        <authorList>
            <person name="Jinkerson R.E."/>
            <person name="D'Adamo S."/>
            <person name="Posewitz M.C."/>
        </authorList>
    </citation>
    <scope>NUCLEOTIDE SEQUENCE</scope>
    <source>
        <strain evidence="2">GSL018</strain>
    </source>
</reference>
<dbReference type="PANTHER" id="PTHR46082">
    <property type="entry name" value="ATP/GTP-BINDING PROTEIN-RELATED"/>
    <property type="match status" value="1"/>
</dbReference>
<dbReference type="InterPro" id="IPR053137">
    <property type="entry name" value="NLR-like"/>
</dbReference>
<dbReference type="PANTHER" id="PTHR46082:SF6">
    <property type="entry name" value="AAA+ ATPASE DOMAIN-CONTAINING PROTEIN-RELATED"/>
    <property type="match status" value="1"/>
</dbReference>
<dbReference type="PROSITE" id="PS50005">
    <property type="entry name" value="TPR"/>
    <property type="match status" value="1"/>
</dbReference>
<dbReference type="InterPro" id="IPR011990">
    <property type="entry name" value="TPR-like_helical_dom_sf"/>
</dbReference>
<gene>
    <name evidence="2" type="ORF">TSPGSL018_24210</name>
</gene>
<dbReference type="AlphaFoldDB" id="A0A061QV10"/>
<name>A0A061QV10_9CHLO</name>
<dbReference type="PRINTS" id="PR00381">
    <property type="entry name" value="KINESINLIGHT"/>
</dbReference>
<feature type="repeat" description="TPR" evidence="1">
    <location>
        <begin position="482"/>
        <end position="515"/>
    </location>
</feature>
<protein>
    <submittedName>
        <fullName evidence="2">Tpr repeat-containing protein</fullName>
    </submittedName>
</protein>
<dbReference type="InterPro" id="IPR019734">
    <property type="entry name" value="TPR_rpt"/>
</dbReference>
<accession>A0A061QV10</accession>
<evidence type="ECO:0000256" key="1">
    <source>
        <dbReference type="PROSITE-ProRule" id="PRU00339"/>
    </source>
</evidence>